<evidence type="ECO:0000256" key="10">
    <source>
        <dbReference type="ARBA" id="ARBA00049183"/>
    </source>
</evidence>
<dbReference type="InterPro" id="IPR038107">
    <property type="entry name" value="Glycos_transf_N_sf"/>
</dbReference>
<dbReference type="Pfam" id="PF04413">
    <property type="entry name" value="Glycos_transf_N"/>
    <property type="match status" value="1"/>
</dbReference>
<feature type="transmembrane region" description="Helical" evidence="13">
    <location>
        <begin position="16"/>
        <end position="36"/>
    </location>
</feature>
<evidence type="ECO:0000256" key="1">
    <source>
        <dbReference type="ARBA" id="ARBA00004388"/>
    </source>
</evidence>
<dbReference type="InterPro" id="IPR007507">
    <property type="entry name" value="Glycos_transf_N"/>
</dbReference>
<evidence type="ECO:0000256" key="4">
    <source>
        <dbReference type="ARBA" id="ARBA00012621"/>
    </source>
</evidence>
<dbReference type="PANTHER" id="PTHR42755:SF1">
    <property type="entry name" value="3-DEOXY-D-MANNO-OCTULOSONIC ACID TRANSFERASE, MITOCHONDRIAL-RELATED"/>
    <property type="match status" value="1"/>
</dbReference>
<dbReference type="Proteomes" id="UP000071641">
    <property type="component" value="Unassembled WGS sequence"/>
</dbReference>
<proteinExistence type="inferred from homology"/>
<dbReference type="FunFam" id="3.40.50.2000:FF:000032">
    <property type="entry name" value="3-deoxy-D-manno-octulosonic acid transferase"/>
    <property type="match status" value="1"/>
</dbReference>
<evidence type="ECO:0000313" key="16">
    <source>
        <dbReference type="EMBL" id="CZF84451.1"/>
    </source>
</evidence>
<keyword evidence="16" id="KW-0328">Glycosyltransferase</keyword>
<reference evidence="17" key="1">
    <citation type="submission" date="2016-02" db="EMBL/GenBank/DDBJ databases">
        <authorList>
            <person name="Rodrigo-Torres Lidia"/>
            <person name="Arahal R.David."/>
        </authorList>
    </citation>
    <scope>NUCLEOTIDE SEQUENCE [LARGE SCALE GENOMIC DNA]</scope>
    <source>
        <strain evidence="17">CECT 9029</strain>
    </source>
</reference>
<gene>
    <name evidence="16" type="primary">waaA</name>
    <name evidence="16" type="ORF">GCE9029_04412</name>
</gene>
<evidence type="ECO:0000256" key="6">
    <source>
        <dbReference type="ARBA" id="ARBA00022519"/>
    </source>
</evidence>
<keyword evidence="17" id="KW-1185">Reference proteome</keyword>
<dbReference type="EC" id="2.4.99.12" evidence="4 13"/>
<dbReference type="AlphaFoldDB" id="A0A128FDU6"/>
<evidence type="ECO:0000259" key="15">
    <source>
        <dbReference type="Pfam" id="PF04413"/>
    </source>
</evidence>
<name>A0A128FDU6_9GAMM</name>
<keyword evidence="7 13" id="KW-0808">Transferase</keyword>
<evidence type="ECO:0000259" key="14">
    <source>
        <dbReference type="Pfam" id="PF00534"/>
    </source>
</evidence>
<evidence type="ECO:0000256" key="7">
    <source>
        <dbReference type="ARBA" id="ARBA00022679"/>
    </source>
</evidence>
<sequence>MYTSLSTFEKGPTVRFLYTFLLLIAAPFLLFGLYRAKDGKPKVGKRWVEHFGYTPAIKGKNPIWIHAVSVGEVIAAKPVIQALQKRYPDEAILVTTTTATGAEIAAKIEGIEHRYMPIDFGFAVKGFLKRTHPNVMLIMETELWPNTLVTVKKAGIPVVVMNARLSESSKRGYQRVKPLFNILSVNIDHILCQFDDDARRFIELGVREEKVSVSGSVKFDLPDFDTHAPAVIDLKNQLTNRPVWIAASTHPGEDSILLDAHKSVLESLPNALMILVPRHPERFGDVANLVSSSGFTLARRSVGQSIIPETQVYLGDTMGEMMNLFEASDVTFMAGSLIGDKVGGHNLLEPASLSKPLVTGPSYYNFQVIAEQLIDVGACTVKESPVEIAAQIVSLLNNNEQREKAGKAALSVMEKNRGAVSKTLDTVSQWIER</sequence>
<evidence type="ECO:0000256" key="9">
    <source>
        <dbReference type="ARBA" id="ARBA00031445"/>
    </source>
</evidence>
<dbReference type="Gene3D" id="3.40.50.2000">
    <property type="entry name" value="Glycogen Phosphorylase B"/>
    <property type="match status" value="1"/>
</dbReference>
<accession>A0A128FDU6</accession>
<dbReference type="SUPFAM" id="SSF53756">
    <property type="entry name" value="UDP-Glycosyltransferase/glycogen phosphorylase"/>
    <property type="match status" value="1"/>
</dbReference>
<dbReference type="GO" id="GO:0009245">
    <property type="term" value="P:lipid A biosynthetic process"/>
    <property type="evidence" value="ECO:0007669"/>
    <property type="project" value="TreeGrafter"/>
</dbReference>
<feature type="site" description="Transition state stabilizer" evidence="12">
    <location>
        <position position="218"/>
    </location>
</feature>
<comment type="similarity">
    <text evidence="3">Belongs to the glycosyltransferase group 1 family. Glycosyltransferase 30 subfamily.</text>
</comment>
<comment type="subcellular location">
    <subcellularLocation>
        <location evidence="1">Cell inner membrane</location>
        <topology evidence="1">Single-pass membrane protein</topology>
        <orientation evidence="1">Cytoplasmic side</orientation>
    </subcellularLocation>
    <subcellularLocation>
        <location evidence="13">Cell membrane</location>
    </subcellularLocation>
</comment>
<dbReference type="InterPro" id="IPR039901">
    <property type="entry name" value="Kdotransferase"/>
</dbReference>
<dbReference type="STRING" id="1796497.GCE9029_04412"/>
<keyword evidence="13" id="KW-0812">Transmembrane</keyword>
<evidence type="ECO:0000256" key="13">
    <source>
        <dbReference type="RuleBase" id="RU365103"/>
    </source>
</evidence>
<dbReference type="NCBIfam" id="NF004388">
    <property type="entry name" value="PRK05749.1-4"/>
    <property type="match status" value="1"/>
</dbReference>
<evidence type="ECO:0000256" key="8">
    <source>
        <dbReference type="ARBA" id="ARBA00022968"/>
    </source>
</evidence>
<evidence type="ECO:0000313" key="17">
    <source>
        <dbReference type="Proteomes" id="UP000071641"/>
    </source>
</evidence>
<keyword evidence="13" id="KW-1003">Cell membrane</keyword>
<comment type="catalytic activity">
    <reaction evidence="10 13">
        <text>lipid IVA (E. coli) + CMP-3-deoxy-beta-D-manno-octulosonate = alpha-Kdo-(2-&gt;6)-lipid IVA (E. coli) + CMP + H(+)</text>
        <dbReference type="Rhea" id="RHEA:28066"/>
        <dbReference type="ChEBI" id="CHEBI:15378"/>
        <dbReference type="ChEBI" id="CHEBI:58603"/>
        <dbReference type="ChEBI" id="CHEBI:60364"/>
        <dbReference type="ChEBI" id="CHEBI:60377"/>
        <dbReference type="ChEBI" id="CHEBI:85987"/>
        <dbReference type="EC" id="2.4.99.12"/>
    </reaction>
</comment>
<protein>
    <recommendedName>
        <fullName evidence="5 13">3-deoxy-D-manno-octulosonic acid transferase</fullName>
        <shortName evidence="13">Kdo transferase</shortName>
        <ecNumber evidence="4 13">2.4.99.12</ecNumber>
    </recommendedName>
    <alternativeName>
        <fullName evidence="9 13">Lipid IV(A) 3-deoxy-D-manno-octulosonic acid transferase</fullName>
    </alternativeName>
</protein>
<feature type="active site" description="Proton acceptor" evidence="11">
    <location>
        <position position="72"/>
    </location>
</feature>
<keyword evidence="8" id="KW-0735">Signal-anchor</keyword>
<comment type="pathway">
    <text evidence="2 13">Bacterial outer membrane biogenesis; LPS core biosynthesis.</text>
</comment>
<dbReference type="Gene3D" id="3.40.50.11720">
    <property type="entry name" value="3-Deoxy-D-manno-octulosonic-acid transferase, N-terminal domain"/>
    <property type="match status" value="1"/>
</dbReference>
<evidence type="ECO:0000256" key="11">
    <source>
        <dbReference type="PIRSR" id="PIRSR639901-1"/>
    </source>
</evidence>
<dbReference type="GO" id="GO:0009244">
    <property type="term" value="P:lipopolysaccharide core region biosynthetic process"/>
    <property type="evidence" value="ECO:0007669"/>
    <property type="project" value="UniProtKB-UniRule"/>
</dbReference>
<feature type="domain" description="3-deoxy-D-manno-octulosonic-acid transferase N-terminal" evidence="15">
    <location>
        <begin position="45"/>
        <end position="220"/>
    </location>
</feature>
<dbReference type="EMBL" id="FIZX01000005">
    <property type="protein sequence ID" value="CZF84451.1"/>
    <property type="molecule type" value="Genomic_DNA"/>
</dbReference>
<dbReference type="Pfam" id="PF00534">
    <property type="entry name" value="Glycos_transf_1"/>
    <property type="match status" value="1"/>
</dbReference>
<keyword evidence="6" id="KW-0997">Cell inner membrane</keyword>
<dbReference type="GO" id="GO:0043842">
    <property type="term" value="F:Kdo transferase activity"/>
    <property type="evidence" value="ECO:0007669"/>
    <property type="project" value="UniProtKB-EC"/>
</dbReference>
<dbReference type="InterPro" id="IPR001296">
    <property type="entry name" value="Glyco_trans_1"/>
</dbReference>
<dbReference type="UniPathway" id="UPA00958"/>
<organism evidence="16 17">
    <name type="scientific">Grimontia celer</name>
    <dbReference type="NCBI Taxonomy" id="1796497"/>
    <lineage>
        <taxon>Bacteria</taxon>
        <taxon>Pseudomonadati</taxon>
        <taxon>Pseudomonadota</taxon>
        <taxon>Gammaproteobacteria</taxon>
        <taxon>Vibrionales</taxon>
        <taxon>Vibrionaceae</taxon>
        <taxon>Grimontia</taxon>
    </lineage>
</organism>
<evidence type="ECO:0000256" key="12">
    <source>
        <dbReference type="PIRSR" id="PIRSR639901-2"/>
    </source>
</evidence>
<dbReference type="PANTHER" id="PTHR42755">
    <property type="entry name" value="3-DEOXY-MANNO-OCTULOSONATE CYTIDYLYLTRANSFERASE"/>
    <property type="match status" value="1"/>
</dbReference>
<evidence type="ECO:0000256" key="2">
    <source>
        <dbReference type="ARBA" id="ARBA00004713"/>
    </source>
</evidence>
<keyword evidence="13" id="KW-0472">Membrane</keyword>
<dbReference type="FunFam" id="3.40.50.11720:FF:000001">
    <property type="entry name" value="3-deoxy-D-manno-octulosonic acid transferase"/>
    <property type="match status" value="1"/>
</dbReference>
<feature type="domain" description="Glycosyl transferase family 1" evidence="14">
    <location>
        <begin position="309"/>
        <end position="409"/>
    </location>
</feature>
<evidence type="ECO:0000256" key="5">
    <source>
        <dbReference type="ARBA" id="ARBA00019077"/>
    </source>
</evidence>
<dbReference type="GO" id="GO:0005886">
    <property type="term" value="C:plasma membrane"/>
    <property type="evidence" value="ECO:0007669"/>
    <property type="project" value="UniProtKB-SubCell"/>
</dbReference>
<feature type="site" description="Transition state stabilizer" evidence="12">
    <location>
        <position position="140"/>
    </location>
</feature>
<evidence type="ECO:0000256" key="3">
    <source>
        <dbReference type="ARBA" id="ARBA00006380"/>
    </source>
</evidence>
<keyword evidence="13" id="KW-1133">Transmembrane helix</keyword>
<keyword evidence="13" id="KW-0448">Lipopolysaccharide biosynthesis</keyword>
<comment type="function">
    <text evidence="13">Involved in lipopolysaccharide (LPS) biosynthesis. Catalyzes the transfer of 3-deoxy-D-manno-octulosonate (Kdo) residue(s) from CMP-Kdo to lipid IV(A), the tetraacyldisaccharide-1,4'-bisphosphate precursor of lipid A.</text>
</comment>